<dbReference type="Pfam" id="PF12802">
    <property type="entry name" value="MarR_2"/>
    <property type="match status" value="1"/>
</dbReference>
<dbReference type="InterPro" id="IPR036388">
    <property type="entry name" value="WH-like_DNA-bd_sf"/>
</dbReference>
<protein>
    <submittedName>
        <fullName evidence="5">DNA-binding MarR family transcriptional regulator</fullName>
    </submittedName>
</protein>
<reference evidence="5 6" key="1">
    <citation type="submission" date="2020-08" db="EMBL/GenBank/DDBJ databases">
        <title>Functional genomics of gut bacteria from endangered species of beetles.</title>
        <authorList>
            <person name="Carlos-Shanley C."/>
        </authorList>
    </citation>
    <scope>NUCLEOTIDE SEQUENCE [LARGE SCALE GENOMIC DNA]</scope>
    <source>
        <strain evidence="5 6">S00245</strain>
    </source>
</reference>
<feature type="domain" description="HTH marR-type" evidence="4">
    <location>
        <begin position="89"/>
        <end position="138"/>
    </location>
</feature>
<keyword evidence="2 5" id="KW-0238">DNA-binding</keyword>
<dbReference type="GO" id="GO:0003700">
    <property type="term" value="F:DNA-binding transcription factor activity"/>
    <property type="evidence" value="ECO:0007669"/>
    <property type="project" value="InterPro"/>
</dbReference>
<dbReference type="EMBL" id="JACHLR010000015">
    <property type="protein sequence ID" value="MBB4859950.1"/>
    <property type="molecule type" value="Genomic_DNA"/>
</dbReference>
<evidence type="ECO:0000256" key="1">
    <source>
        <dbReference type="ARBA" id="ARBA00023015"/>
    </source>
</evidence>
<organism evidence="5 6">
    <name type="scientific">Novosphingobium chloroacetimidivorans</name>
    <dbReference type="NCBI Taxonomy" id="1428314"/>
    <lineage>
        <taxon>Bacteria</taxon>
        <taxon>Pseudomonadati</taxon>
        <taxon>Pseudomonadota</taxon>
        <taxon>Alphaproteobacteria</taxon>
        <taxon>Sphingomonadales</taxon>
        <taxon>Sphingomonadaceae</taxon>
        <taxon>Novosphingobium</taxon>
    </lineage>
</organism>
<evidence type="ECO:0000256" key="3">
    <source>
        <dbReference type="ARBA" id="ARBA00023163"/>
    </source>
</evidence>
<evidence type="ECO:0000256" key="2">
    <source>
        <dbReference type="ARBA" id="ARBA00023125"/>
    </source>
</evidence>
<keyword evidence="6" id="KW-1185">Reference proteome</keyword>
<dbReference type="SUPFAM" id="SSF46785">
    <property type="entry name" value="Winged helix' DNA-binding domain"/>
    <property type="match status" value="1"/>
</dbReference>
<sequence length="173" mass="19354">MPSEKLERLTAELIAIAEQMRREYSYREDRGSGDGRIAPPVPAAERARNQALGRWGELAEGIYRCRRQRDRLFGPIFGEPAWDILLDLFVMEAKGMGVPVSSACVASGTSHSTALRQIDELVRCGLVERIRDIHDRRRTYLRLSEQGLRKLTLALEAFGGELRVPIHATAAPG</sequence>
<keyword evidence="1" id="KW-0805">Transcription regulation</keyword>
<dbReference type="AlphaFoldDB" id="A0A7W7KCF0"/>
<dbReference type="InterPro" id="IPR000835">
    <property type="entry name" value="HTH_MarR-typ"/>
</dbReference>
<proteinExistence type="predicted"/>
<dbReference type="Proteomes" id="UP000555448">
    <property type="component" value="Unassembled WGS sequence"/>
</dbReference>
<evidence type="ECO:0000259" key="4">
    <source>
        <dbReference type="Pfam" id="PF12802"/>
    </source>
</evidence>
<evidence type="ECO:0000313" key="5">
    <source>
        <dbReference type="EMBL" id="MBB4859950.1"/>
    </source>
</evidence>
<comment type="caution">
    <text evidence="5">The sequence shown here is derived from an EMBL/GenBank/DDBJ whole genome shotgun (WGS) entry which is preliminary data.</text>
</comment>
<dbReference type="GO" id="GO:0006950">
    <property type="term" value="P:response to stress"/>
    <property type="evidence" value="ECO:0007669"/>
    <property type="project" value="TreeGrafter"/>
</dbReference>
<dbReference type="PANTHER" id="PTHR33164">
    <property type="entry name" value="TRANSCRIPTIONAL REGULATOR, MARR FAMILY"/>
    <property type="match status" value="1"/>
</dbReference>
<dbReference type="InterPro" id="IPR039422">
    <property type="entry name" value="MarR/SlyA-like"/>
</dbReference>
<accession>A0A7W7KCF0</accession>
<dbReference type="PANTHER" id="PTHR33164:SF43">
    <property type="entry name" value="HTH-TYPE TRANSCRIPTIONAL REPRESSOR YETL"/>
    <property type="match status" value="1"/>
</dbReference>
<dbReference type="GO" id="GO:0003677">
    <property type="term" value="F:DNA binding"/>
    <property type="evidence" value="ECO:0007669"/>
    <property type="project" value="UniProtKB-KW"/>
</dbReference>
<evidence type="ECO:0000313" key="6">
    <source>
        <dbReference type="Proteomes" id="UP000555448"/>
    </source>
</evidence>
<gene>
    <name evidence="5" type="ORF">HNO88_003283</name>
</gene>
<dbReference type="InterPro" id="IPR036390">
    <property type="entry name" value="WH_DNA-bd_sf"/>
</dbReference>
<keyword evidence="3" id="KW-0804">Transcription</keyword>
<dbReference type="InterPro" id="IPR023187">
    <property type="entry name" value="Tscrpt_reg_MarR-type_CS"/>
</dbReference>
<name>A0A7W7KCF0_9SPHN</name>
<dbReference type="RefSeq" id="WP_184247791.1">
    <property type="nucleotide sequence ID" value="NZ_JACHLR010000015.1"/>
</dbReference>
<dbReference type="Gene3D" id="1.10.10.10">
    <property type="entry name" value="Winged helix-like DNA-binding domain superfamily/Winged helix DNA-binding domain"/>
    <property type="match status" value="1"/>
</dbReference>
<dbReference type="PROSITE" id="PS01117">
    <property type="entry name" value="HTH_MARR_1"/>
    <property type="match status" value="1"/>
</dbReference>